<proteinExistence type="predicted"/>
<feature type="non-terminal residue" evidence="13">
    <location>
        <position position="157"/>
    </location>
</feature>
<keyword evidence="4 12" id="KW-0812">Transmembrane</keyword>
<feature type="transmembrane region" description="Helical" evidence="12">
    <location>
        <begin position="65"/>
        <end position="83"/>
    </location>
</feature>
<keyword evidence="3" id="KW-0808">Transferase</keyword>
<dbReference type="PANTHER" id="PTHR30474">
    <property type="entry name" value="CELL CYCLE PROTEIN"/>
    <property type="match status" value="1"/>
</dbReference>
<evidence type="ECO:0000256" key="2">
    <source>
        <dbReference type="ARBA" id="ARBA00022676"/>
    </source>
</evidence>
<evidence type="ECO:0000256" key="12">
    <source>
        <dbReference type="SAM" id="Phobius"/>
    </source>
</evidence>
<keyword evidence="8 12" id="KW-0472">Membrane</keyword>
<evidence type="ECO:0000256" key="11">
    <source>
        <dbReference type="ARBA" id="ARBA00049902"/>
    </source>
</evidence>
<name>K1SGY1_9ZZZZ</name>
<sequence length="157" mass="17890">MEELETTKTEPEKKPVRRARGYFDYSLLFVWIFIMLLGYVLLYSASSYVALTSYGNSFYFLRKQVFSTAVGLLPMGFCTIIDYRRWRNFAKYAYIGSLITVFLVLSPIGIENHGAKRWVGVGPLQFQPAEVVKIGVNAQAKALGFFQILKDGVQYTV</sequence>
<organism evidence="13">
    <name type="scientific">human gut metagenome</name>
    <dbReference type="NCBI Taxonomy" id="408170"/>
    <lineage>
        <taxon>unclassified sequences</taxon>
        <taxon>metagenomes</taxon>
        <taxon>organismal metagenomes</taxon>
    </lineage>
</organism>
<evidence type="ECO:0000256" key="10">
    <source>
        <dbReference type="ARBA" id="ARBA00044770"/>
    </source>
</evidence>
<protein>
    <recommendedName>
        <fullName evidence="10">peptidoglycan glycosyltransferase</fullName>
        <ecNumber evidence="10">2.4.99.28</ecNumber>
    </recommendedName>
    <alternativeName>
        <fullName evidence="9">Peptidoglycan polymerase</fullName>
    </alternativeName>
</protein>
<feature type="transmembrane region" description="Helical" evidence="12">
    <location>
        <begin position="92"/>
        <end position="110"/>
    </location>
</feature>
<evidence type="ECO:0000256" key="8">
    <source>
        <dbReference type="ARBA" id="ARBA00023136"/>
    </source>
</evidence>
<comment type="subcellular location">
    <subcellularLocation>
        <location evidence="1">Membrane</location>
        <topology evidence="1">Multi-pass membrane protein</topology>
    </subcellularLocation>
</comment>
<feature type="transmembrane region" description="Helical" evidence="12">
    <location>
        <begin position="22"/>
        <end position="45"/>
    </location>
</feature>
<evidence type="ECO:0000256" key="6">
    <source>
        <dbReference type="ARBA" id="ARBA00022984"/>
    </source>
</evidence>
<evidence type="ECO:0000313" key="13">
    <source>
        <dbReference type="EMBL" id="EKC52990.1"/>
    </source>
</evidence>
<dbReference type="GO" id="GO:0015648">
    <property type="term" value="F:lipid-linked peptidoglycan transporter activity"/>
    <property type="evidence" value="ECO:0007669"/>
    <property type="project" value="TreeGrafter"/>
</dbReference>
<dbReference type="GO" id="GO:0008955">
    <property type="term" value="F:peptidoglycan glycosyltransferase activity"/>
    <property type="evidence" value="ECO:0007669"/>
    <property type="project" value="UniProtKB-EC"/>
</dbReference>
<dbReference type="EC" id="2.4.99.28" evidence="10"/>
<keyword evidence="5" id="KW-0133">Cell shape</keyword>
<evidence type="ECO:0000256" key="1">
    <source>
        <dbReference type="ARBA" id="ARBA00004141"/>
    </source>
</evidence>
<dbReference type="GO" id="GO:0032153">
    <property type="term" value="C:cell division site"/>
    <property type="evidence" value="ECO:0007669"/>
    <property type="project" value="TreeGrafter"/>
</dbReference>
<evidence type="ECO:0000256" key="9">
    <source>
        <dbReference type="ARBA" id="ARBA00032370"/>
    </source>
</evidence>
<gene>
    <name evidence="13" type="ORF">OBE_12814</name>
</gene>
<dbReference type="EMBL" id="AJWZ01008842">
    <property type="protein sequence ID" value="EKC52990.1"/>
    <property type="molecule type" value="Genomic_DNA"/>
</dbReference>
<dbReference type="GO" id="GO:0005886">
    <property type="term" value="C:plasma membrane"/>
    <property type="evidence" value="ECO:0007669"/>
    <property type="project" value="TreeGrafter"/>
</dbReference>
<evidence type="ECO:0000256" key="3">
    <source>
        <dbReference type="ARBA" id="ARBA00022679"/>
    </source>
</evidence>
<keyword evidence="2" id="KW-0328">Glycosyltransferase</keyword>
<keyword evidence="6" id="KW-0573">Peptidoglycan synthesis</keyword>
<dbReference type="AlphaFoldDB" id="K1SGY1"/>
<comment type="catalytic activity">
    <reaction evidence="11">
        <text>[GlcNAc-(1-&gt;4)-Mur2Ac(oyl-L-Ala-gamma-D-Glu-L-Lys-D-Ala-D-Ala)](n)-di-trans,octa-cis-undecaprenyl diphosphate + beta-D-GlcNAc-(1-&gt;4)-Mur2Ac(oyl-L-Ala-gamma-D-Glu-L-Lys-D-Ala-D-Ala)-di-trans,octa-cis-undecaprenyl diphosphate = [GlcNAc-(1-&gt;4)-Mur2Ac(oyl-L-Ala-gamma-D-Glu-L-Lys-D-Ala-D-Ala)](n+1)-di-trans,octa-cis-undecaprenyl diphosphate + di-trans,octa-cis-undecaprenyl diphosphate + H(+)</text>
        <dbReference type="Rhea" id="RHEA:23708"/>
        <dbReference type="Rhea" id="RHEA-COMP:9602"/>
        <dbReference type="Rhea" id="RHEA-COMP:9603"/>
        <dbReference type="ChEBI" id="CHEBI:15378"/>
        <dbReference type="ChEBI" id="CHEBI:58405"/>
        <dbReference type="ChEBI" id="CHEBI:60033"/>
        <dbReference type="ChEBI" id="CHEBI:78435"/>
        <dbReference type="EC" id="2.4.99.28"/>
    </reaction>
</comment>
<evidence type="ECO:0000256" key="4">
    <source>
        <dbReference type="ARBA" id="ARBA00022692"/>
    </source>
</evidence>
<dbReference type="GO" id="GO:0008360">
    <property type="term" value="P:regulation of cell shape"/>
    <property type="evidence" value="ECO:0007669"/>
    <property type="project" value="UniProtKB-KW"/>
</dbReference>
<comment type="caution">
    <text evidence="13">The sequence shown here is derived from an EMBL/GenBank/DDBJ whole genome shotgun (WGS) entry which is preliminary data.</text>
</comment>
<dbReference type="GO" id="GO:0051301">
    <property type="term" value="P:cell division"/>
    <property type="evidence" value="ECO:0007669"/>
    <property type="project" value="InterPro"/>
</dbReference>
<dbReference type="InterPro" id="IPR001182">
    <property type="entry name" value="FtsW/RodA"/>
</dbReference>
<reference evidence="13" key="1">
    <citation type="journal article" date="2013" name="Environ. Microbiol.">
        <title>Microbiota from the distal guts of lean and obese adolescents exhibit partial functional redundancy besides clear differences in community structure.</title>
        <authorList>
            <person name="Ferrer M."/>
            <person name="Ruiz A."/>
            <person name="Lanza F."/>
            <person name="Haange S.B."/>
            <person name="Oberbach A."/>
            <person name="Till H."/>
            <person name="Bargiela R."/>
            <person name="Campoy C."/>
            <person name="Segura M.T."/>
            <person name="Richter M."/>
            <person name="von Bergen M."/>
            <person name="Seifert J."/>
            <person name="Suarez A."/>
        </authorList>
    </citation>
    <scope>NUCLEOTIDE SEQUENCE</scope>
</reference>
<dbReference type="PANTHER" id="PTHR30474:SF2">
    <property type="entry name" value="PEPTIDOGLYCAN GLYCOSYLTRANSFERASE FTSW-RELATED"/>
    <property type="match status" value="1"/>
</dbReference>
<evidence type="ECO:0000256" key="5">
    <source>
        <dbReference type="ARBA" id="ARBA00022960"/>
    </source>
</evidence>
<dbReference type="Pfam" id="PF01098">
    <property type="entry name" value="FTSW_RODA_SPOVE"/>
    <property type="match status" value="1"/>
</dbReference>
<accession>K1SGY1</accession>
<dbReference type="GO" id="GO:0009252">
    <property type="term" value="P:peptidoglycan biosynthetic process"/>
    <property type="evidence" value="ECO:0007669"/>
    <property type="project" value="UniProtKB-KW"/>
</dbReference>
<evidence type="ECO:0000256" key="7">
    <source>
        <dbReference type="ARBA" id="ARBA00022989"/>
    </source>
</evidence>
<keyword evidence="7 12" id="KW-1133">Transmembrane helix</keyword>